<dbReference type="Proteomes" id="UP000717328">
    <property type="component" value="Unassembled WGS sequence"/>
</dbReference>
<dbReference type="InterPro" id="IPR021109">
    <property type="entry name" value="Peptidase_aspartic_dom_sf"/>
</dbReference>
<evidence type="ECO:0008006" key="4">
    <source>
        <dbReference type="Google" id="ProtNLM"/>
    </source>
</evidence>
<dbReference type="OrthoDB" id="3055569at2759"/>
<comment type="caution">
    <text evidence="2">The sequence shown here is derived from an EMBL/GenBank/DDBJ whole genome shotgun (WGS) entry which is preliminary data.</text>
</comment>
<dbReference type="AlphaFoldDB" id="A0A9P7GFM1"/>
<feature type="region of interest" description="Disordered" evidence="1">
    <location>
        <begin position="285"/>
        <end position="324"/>
    </location>
</feature>
<reference evidence="2" key="2">
    <citation type="submission" date="2021-10" db="EMBL/GenBank/DDBJ databases">
        <title>Phylogenomics reveals ancestral predisposition of the termite-cultivated fungus Termitomyces towards a domesticated lifestyle.</title>
        <authorList>
            <person name="Auxier B."/>
            <person name="Grum-Grzhimaylo A."/>
            <person name="Cardenas M.E."/>
            <person name="Lodge J.D."/>
            <person name="Laessoe T."/>
            <person name="Pedersen O."/>
            <person name="Smith M.E."/>
            <person name="Kuyper T.W."/>
            <person name="Franco-Molano E.A."/>
            <person name="Baroni T.J."/>
            <person name="Aanen D.K."/>
        </authorList>
    </citation>
    <scope>NUCLEOTIDE SEQUENCE</scope>
    <source>
        <strain evidence="2">D49</strain>
    </source>
</reference>
<gene>
    <name evidence="2" type="ORF">H0H81_002398</name>
</gene>
<feature type="compositionally biased region" description="Pro residues" evidence="1">
    <location>
        <begin position="64"/>
        <end position="73"/>
    </location>
</feature>
<reference evidence="2" key="1">
    <citation type="submission" date="2021-02" db="EMBL/GenBank/DDBJ databases">
        <authorList>
            <person name="Nieuwenhuis M."/>
            <person name="Van De Peppel L.J.J."/>
        </authorList>
    </citation>
    <scope>NUCLEOTIDE SEQUENCE</scope>
    <source>
        <strain evidence="2">D49</strain>
    </source>
</reference>
<feature type="compositionally biased region" description="Low complexity" evidence="1">
    <location>
        <begin position="26"/>
        <end position="46"/>
    </location>
</feature>
<evidence type="ECO:0000313" key="3">
    <source>
        <dbReference type="Proteomes" id="UP000717328"/>
    </source>
</evidence>
<keyword evidence="3" id="KW-1185">Reference proteome</keyword>
<feature type="region of interest" description="Disordered" evidence="1">
    <location>
        <begin position="1"/>
        <end position="75"/>
    </location>
</feature>
<protein>
    <recommendedName>
        <fullName evidence="4">CCHC-type domain-containing protein</fullName>
    </recommendedName>
</protein>
<proteinExistence type="predicted"/>
<feature type="compositionally biased region" description="Polar residues" evidence="1">
    <location>
        <begin position="287"/>
        <end position="299"/>
    </location>
</feature>
<sequence>MNWSTQPRINGQWVARPTEPTPPVTPGSTPFLTPTSTPDTSPSNLPEPSFAQQPSQNTPSSNLPWPPLPPSPPVRTIMSTHQIQPMKNFTGELKDGVQPENFLKEFRKYIRACALTSDAKKISAFGDFLETDSVADEWFKYAATPKTNWNTFESVFSTKFPGIKKAARTTMELEREFQGMRLKVKDLATMETYGGVEVWTHVAFAEKVLDLARRAKIDTVTSYIFMVHDNLPEIIKDKVSESHANWNAFCTAIKDIDLTHIRDGKRKFEEKRAEAEKLENQIHRLEQQLSRSNISTATQPRAPRPTNSLSITPTPSTNPSPIPHQPLLPVTEEMWTAARARIAEFPQQPDTPEGNAAYREQCHAWLRTFSASHTPNEKTGFPLKPGTAGLCSGECYLCGKVGHNHSACMAPASEMIVKKESDWQAFCARVLGRWGQEPVPSYNADMIDLYSVVHGSTLQERPFFHQLTISKGKNCIPVRALFDGGAMVGAMCAKVFERIKGCLRNWRPLSTNLQMANGTIVQSKAYWKGHMTIDTMNIEGEFEVFDSQGGWEFLLGKPILRKFNAVHDFRSDQVILRPHAPAQHIVLQNEATAINGKDRVISGNHGEQIEGGSSGMNPPVRQVNNVTETPNIEQVDQPEVPVAIKTEDIEEICIMVGEYQESLGLDEAIHEDAMGGNIPP</sequence>
<evidence type="ECO:0000256" key="1">
    <source>
        <dbReference type="SAM" id="MobiDB-lite"/>
    </source>
</evidence>
<dbReference type="EMBL" id="JABCKI010000763">
    <property type="protein sequence ID" value="KAG5649712.1"/>
    <property type="molecule type" value="Genomic_DNA"/>
</dbReference>
<organism evidence="2 3">
    <name type="scientific">Sphagnurus paluster</name>
    <dbReference type="NCBI Taxonomy" id="117069"/>
    <lineage>
        <taxon>Eukaryota</taxon>
        <taxon>Fungi</taxon>
        <taxon>Dikarya</taxon>
        <taxon>Basidiomycota</taxon>
        <taxon>Agaricomycotina</taxon>
        <taxon>Agaricomycetes</taxon>
        <taxon>Agaricomycetidae</taxon>
        <taxon>Agaricales</taxon>
        <taxon>Tricholomatineae</taxon>
        <taxon>Lyophyllaceae</taxon>
        <taxon>Sphagnurus</taxon>
    </lineage>
</organism>
<name>A0A9P7GFM1_9AGAR</name>
<accession>A0A9P7GFM1</accession>
<feature type="compositionally biased region" description="Low complexity" evidence="1">
    <location>
        <begin position="305"/>
        <end position="315"/>
    </location>
</feature>
<evidence type="ECO:0000313" key="2">
    <source>
        <dbReference type="EMBL" id="KAG5649712.1"/>
    </source>
</evidence>
<dbReference type="Gene3D" id="2.40.70.10">
    <property type="entry name" value="Acid Proteases"/>
    <property type="match status" value="1"/>
</dbReference>